<dbReference type="EMBL" id="JBEYRS010000007">
    <property type="protein sequence ID" value="MEW2364177.1"/>
    <property type="molecule type" value="Genomic_DNA"/>
</dbReference>
<evidence type="ECO:0000259" key="5">
    <source>
        <dbReference type="PROSITE" id="PS50075"/>
    </source>
</evidence>
<name>A0ABV3LXK3_9ACTN</name>
<dbReference type="Gene3D" id="3.40.50.12780">
    <property type="entry name" value="N-terminal domain of ligase-like"/>
    <property type="match status" value="1"/>
</dbReference>
<dbReference type="PANTHER" id="PTHR45527:SF1">
    <property type="entry name" value="FATTY ACID SYNTHASE"/>
    <property type="match status" value="1"/>
</dbReference>
<dbReference type="InterPro" id="IPR045851">
    <property type="entry name" value="AMP-bd_C_sf"/>
</dbReference>
<dbReference type="SUPFAM" id="SSF52777">
    <property type="entry name" value="CoA-dependent acyltransferases"/>
    <property type="match status" value="2"/>
</dbReference>
<dbReference type="RefSeq" id="WP_359973331.1">
    <property type="nucleotide sequence ID" value="NZ_JBEYRS010000007.1"/>
</dbReference>
<feature type="domain" description="Carrier" evidence="5">
    <location>
        <begin position="520"/>
        <end position="595"/>
    </location>
</feature>
<dbReference type="SUPFAM" id="SSF56801">
    <property type="entry name" value="Acetyl-CoA synthetase-like"/>
    <property type="match status" value="2"/>
</dbReference>
<dbReference type="CDD" id="cd19531">
    <property type="entry name" value="LCL_NRPS-like"/>
    <property type="match status" value="1"/>
</dbReference>
<dbReference type="InterPro" id="IPR010071">
    <property type="entry name" value="AA_adenyl_dom"/>
</dbReference>
<dbReference type="InterPro" id="IPR006162">
    <property type="entry name" value="Ppantetheine_attach_site"/>
</dbReference>
<keyword evidence="7" id="KW-1185">Reference proteome</keyword>
<dbReference type="InterPro" id="IPR025110">
    <property type="entry name" value="AMP-bd_C"/>
</dbReference>
<dbReference type="Pfam" id="PF13193">
    <property type="entry name" value="AMP-binding_C"/>
    <property type="match status" value="1"/>
</dbReference>
<comment type="caution">
    <text evidence="6">The sequence shown here is derived from an EMBL/GenBank/DDBJ whole genome shotgun (WGS) entry which is preliminary data.</text>
</comment>
<dbReference type="Gene3D" id="3.40.50.980">
    <property type="match status" value="2"/>
</dbReference>
<feature type="compositionally biased region" description="Basic and acidic residues" evidence="4">
    <location>
        <begin position="1548"/>
        <end position="1561"/>
    </location>
</feature>
<evidence type="ECO:0000256" key="4">
    <source>
        <dbReference type="SAM" id="MobiDB-lite"/>
    </source>
</evidence>
<evidence type="ECO:0000256" key="2">
    <source>
        <dbReference type="ARBA" id="ARBA00022450"/>
    </source>
</evidence>
<sequence length="1682" mass="181123">MFRAHLPTLAGLFEKHVDSAPQRPAIIFDAQEWSYAELDVRANRLAAHLTDRGVRPGAFVGVCTDRRSDMVLATLAALKCGAVCVPLDVSYPAERLAWMAEDAVLDLVVTRRPHDKLLPWDGTPVVRLDGDAELIAACSGERPGRQSAAQPACMMYTSGSTGRPKGVLTTQKAVIRLVVDTCYLRLTPEDRVGFGGNLSFDASVLEIWMGLLNGACLVAIDREVMISPRHLKEFVREQRLSTVFVTTSLFNEVIRNEPSAFATVPQLVIGGEAADPGSVRAAREHLPPGGRLLSGYGPTEASTFSAVYDTAALPADADAVPIGTEIDQTQLYVLDERLQPVPDGTPGELYIGGTGVSYGYWRRPDRTAASFLPDPFAGGGARMYRSGDRATRRPDGVLEFGGRLDGQMKIRGFRIELGEVEEALRAHPAVIAAVATVREDRPGDRRLVGYVVPAEPPADDGNGTELPDAVREFIRGRLPAQLVPSSLVVLDRIPLTPNGKADRAALPAPSARAAADGARAEQDSVEEAIAGMWAEALGVDEVATDRNFFDLGGHSLIATRVVARIRETYRVELPMRLMFEGRTVAQLAEAVRQGQSGPGATAAAVPRRDDPTRGLPSFGEEQFLFLDELKPGNTAYNNAFAYRLRGPLDTEALRRALSALAARHEALRTSFDSSGETRLAVVADEVRLDLRITEAHRPQDEAGLRRTLDEEAYRPFDLGSAPLLRALLVPLGEDDHVLQLTVHEIIADAGSLRILFEDLSALYAGRPLPAEPPFGYRDFAEWQRGRLEGAAAEGLEGRGAGAGGGDLADQLSYWREQLAGAPELLPLPTDRPRPAVQSFRGATHHFTLPAELVTDLDALAREHEASLFMVLLSGVKAVLHRYTGIDDLVVGSPVAGRLRPELDRMVGFLVNTLALRTSLGGDPTFTELLGRVRETALSAFTHQEVPFERLTAELAPSRGLSHSPLVQVLFSLHTMPGEGLDLPGVEREPLPSGFDATQFDLTFTLERRPDGSIAGAVVYGTDLFDERTIDRLTGHLTTLVRGAVSAPRTRLSALPLLTEPEHAELRRLNATAKELAPGTPRLLHKVVEEQARRTPEATALVHEGDRLSYAELNTRANRLARHLKTLGVGPERIVALSLERGLDVPVAILATLKAGGAYLPVDPTYPRERREFMLSHSKAAVVLSGALPDTSRLPGDDLRTPVDPRHPAYVIYTSGSTGRPKGVVIPHAGVVNLITDPHYDALVPRGCRAAVWASFSFDASVYAMFPALARGAEVHLAPDRARTTPEDHLDWLVEHRIESTFLAPYMVPEAARRPALELRGISVGAEAVSVEAYRQLAGRLREDCLVVNAYGPTEASVSASMYAVPVPLPEELAEAGSLPIGRALQNVRLHVLDAAGTPVPAGVTGELWIAGDGLARGYLNDPAQTADRFRPDPLGPPGGRMYRTGDLAYRRADGDLVFAGRGDQQIKLNGLRVEPGEIEAVAERHPAVSAAHVRVHDGGLVAYVAVPDADGFDLDGLRGFLAGVLPQSLVPGRFVVLPELPLSPNGKLDADRLPEPGEARASRGRAPRTGTERLVAELLGELLDLRELTVDDRFFELGGDSLKAARLARRLSKARSLPVPTLLPLVLQQGTIGDLAAAVDTALAAAAAGAGQDRPSSGAAPLRPAARRTLAELLDEDRAEES</sequence>
<comment type="cofactor">
    <cofactor evidence="1">
        <name>pantetheine 4'-phosphate</name>
        <dbReference type="ChEBI" id="CHEBI:47942"/>
    </cofactor>
</comment>
<dbReference type="InterPro" id="IPR023213">
    <property type="entry name" value="CAT-like_dom_sf"/>
</dbReference>
<dbReference type="Proteomes" id="UP001553843">
    <property type="component" value="Unassembled WGS sequence"/>
</dbReference>
<dbReference type="InterPro" id="IPR000873">
    <property type="entry name" value="AMP-dep_synth/lig_dom"/>
</dbReference>
<evidence type="ECO:0000256" key="1">
    <source>
        <dbReference type="ARBA" id="ARBA00001957"/>
    </source>
</evidence>
<dbReference type="Pfam" id="PF00550">
    <property type="entry name" value="PP-binding"/>
    <property type="match status" value="2"/>
</dbReference>
<dbReference type="PROSITE" id="PS00455">
    <property type="entry name" value="AMP_BINDING"/>
    <property type="match status" value="2"/>
</dbReference>
<organism evidence="6 7">
    <name type="scientific">Streptomyces huasconensis</name>
    <dbReference type="NCBI Taxonomy" id="1854574"/>
    <lineage>
        <taxon>Bacteria</taxon>
        <taxon>Bacillati</taxon>
        <taxon>Actinomycetota</taxon>
        <taxon>Actinomycetes</taxon>
        <taxon>Kitasatosporales</taxon>
        <taxon>Streptomycetaceae</taxon>
        <taxon>Streptomyces</taxon>
    </lineage>
</organism>
<dbReference type="InterPro" id="IPR009081">
    <property type="entry name" value="PP-bd_ACP"/>
</dbReference>
<dbReference type="PROSITE" id="PS50075">
    <property type="entry name" value="CARRIER"/>
    <property type="match status" value="2"/>
</dbReference>
<dbReference type="PROSITE" id="PS00012">
    <property type="entry name" value="PHOSPHOPANTETHEINE"/>
    <property type="match status" value="2"/>
</dbReference>
<dbReference type="Pfam" id="PF00501">
    <property type="entry name" value="AMP-binding"/>
    <property type="match status" value="2"/>
</dbReference>
<feature type="domain" description="Carrier" evidence="5">
    <location>
        <begin position="1566"/>
        <end position="1643"/>
    </location>
</feature>
<dbReference type="Pfam" id="PF00668">
    <property type="entry name" value="Condensation"/>
    <property type="match status" value="1"/>
</dbReference>
<evidence type="ECO:0000313" key="7">
    <source>
        <dbReference type="Proteomes" id="UP001553843"/>
    </source>
</evidence>
<dbReference type="Gene3D" id="3.30.559.30">
    <property type="entry name" value="Nonribosomal peptide synthetase, condensation domain"/>
    <property type="match status" value="1"/>
</dbReference>
<feature type="region of interest" description="Disordered" evidence="4">
    <location>
        <begin position="1545"/>
        <end position="1567"/>
    </location>
</feature>
<dbReference type="CDD" id="cd12117">
    <property type="entry name" value="A_NRPS_Srf_like"/>
    <property type="match status" value="1"/>
</dbReference>
<dbReference type="Gene3D" id="1.10.1200.10">
    <property type="entry name" value="ACP-like"/>
    <property type="match status" value="2"/>
</dbReference>
<dbReference type="InterPro" id="IPR042099">
    <property type="entry name" value="ANL_N_sf"/>
</dbReference>
<keyword evidence="3" id="KW-0597">Phosphoprotein</keyword>
<dbReference type="InterPro" id="IPR001242">
    <property type="entry name" value="Condensation_dom"/>
</dbReference>
<dbReference type="Gene3D" id="2.30.38.10">
    <property type="entry name" value="Luciferase, Domain 3"/>
    <property type="match status" value="1"/>
</dbReference>
<dbReference type="InterPro" id="IPR020845">
    <property type="entry name" value="AMP-binding_CS"/>
</dbReference>
<protein>
    <submittedName>
        <fullName evidence="6">Amino acid adenylation domain-containing protein</fullName>
    </submittedName>
</protein>
<accession>A0ABV3LXK3</accession>
<dbReference type="InterPro" id="IPR020806">
    <property type="entry name" value="PKS_PP-bd"/>
</dbReference>
<dbReference type="InterPro" id="IPR036736">
    <property type="entry name" value="ACP-like_sf"/>
</dbReference>
<reference evidence="6 7" key="1">
    <citation type="submission" date="2024-06" db="EMBL/GenBank/DDBJ databases">
        <title>The Natural Products Discovery Center: Release of the First 8490 Sequenced Strains for Exploring Actinobacteria Biosynthetic Diversity.</title>
        <authorList>
            <person name="Kalkreuter E."/>
            <person name="Kautsar S.A."/>
            <person name="Yang D."/>
            <person name="Bader C.D."/>
            <person name="Teijaro C.N."/>
            <person name="Fluegel L."/>
            <person name="Davis C.M."/>
            <person name="Simpson J.R."/>
            <person name="Lauterbach L."/>
            <person name="Steele A.D."/>
            <person name="Gui C."/>
            <person name="Meng S."/>
            <person name="Li G."/>
            <person name="Viehrig K."/>
            <person name="Ye F."/>
            <person name="Su P."/>
            <person name="Kiefer A.F."/>
            <person name="Nichols A."/>
            <person name="Cepeda A.J."/>
            <person name="Yan W."/>
            <person name="Fan B."/>
            <person name="Jiang Y."/>
            <person name="Adhikari A."/>
            <person name="Zheng C.-J."/>
            <person name="Schuster L."/>
            <person name="Cowan T.M."/>
            <person name="Smanski M.J."/>
            <person name="Chevrette M.G."/>
            <person name="De Carvalho L.P.S."/>
            <person name="Shen B."/>
        </authorList>
    </citation>
    <scope>NUCLEOTIDE SEQUENCE [LARGE SCALE GENOMIC DNA]</scope>
    <source>
        <strain evidence="6 7">NPDC047833</strain>
    </source>
</reference>
<evidence type="ECO:0000313" key="6">
    <source>
        <dbReference type="EMBL" id="MEW2364177.1"/>
    </source>
</evidence>
<keyword evidence="2" id="KW-0596">Phosphopantetheine</keyword>
<dbReference type="SUPFAM" id="SSF47336">
    <property type="entry name" value="ACP-like"/>
    <property type="match status" value="2"/>
</dbReference>
<dbReference type="PANTHER" id="PTHR45527">
    <property type="entry name" value="NONRIBOSOMAL PEPTIDE SYNTHETASE"/>
    <property type="match status" value="1"/>
</dbReference>
<dbReference type="Gene3D" id="3.30.559.10">
    <property type="entry name" value="Chloramphenicol acetyltransferase-like domain"/>
    <property type="match status" value="1"/>
</dbReference>
<gene>
    <name evidence="6" type="ORF">AB0887_19835</name>
</gene>
<dbReference type="Gene3D" id="3.30.300.30">
    <property type="match status" value="2"/>
</dbReference>
<evidence type="ECO:0000256" key="3">
    <source>
        <dbReference type="ARBA" id="ARBA00022553"/>
    </source>
</evidence>
<dbReference type="CDD" id="cd05930">
    <property type="entry name" value="A_NRPS"/>
    <property type="match status" value="1"/>
</dbReference>
<proteinExistence type="predicted"/>
<dbReference type="NCBIfam" id="TIGR01733">
    <property type="entry name" value="AA-adenyl-dom"/>
    <property type="match status" value="2"/>
</dbReference>
<dbReference type="SMART" id="SM00823">
    <property type="entry name" value="PKS_PP"/>
    <property type="match status" value="2"/>
</dbReference>